<accession>A0A6M3XYJ4</accession>
<sequence>MIMNKELCINCNEVGSHFVPPSLGEEGFFICKKNKREKDLCVLCGKETKYYKDTHVDLRENYVDGAGQLCGNCSDNV</sequence>
<reference evidence="1" key="1">
    <citation type="submission" date="2020-03" db="EMBL/GenBank/DDBJ databases">
        <title>The deep terrestrial virosphere.</title>
        <authorList>
            <person name="Holmfeldt K."/>
            <person name="Nilsson E."/>
            <person name="Simone D."/>
            <person name="Lopez-Fernandez M."/>
            <person name="Wu X."/>
            <person name="de Brujin I."/>
            <person name="Lundin D."/>
            <person name="Andersson A."/>
            <person name="Bertilsson S."/>
            <person name="Dopson M."/>
        </authorList>
    </citation>
    <scope>NUCLEOTIDE SEQUENCE</scope>
    <source>
        <strain evidence="1">TM448B03997</strain>
    </source>
</reference>
<dbReference type="EMBL" id="MT145053">
    <property type="protein sequence ID" value="QJI03041.1"/>
    <property type="molecule type" value="Genomic_DNA"/>
</dbReference>
<name>A0A6M3XYJ4_9ZZZZ</name>
<evidence type="ECO:0000313" key="1">
    <source>
        <dbReference type="EMBL" id="QJI03041.1"/>
    </source>
</evidence>
<gene>
    <name evidence="1" type="ORF">TM448B03997_0007</name>
</gene>
<dbReference type="AlphaFoldDB" id="A0A6M3XYJ4"/>
<proteinExistence type="predicted"/>
<organism evidence="1">
    <name type="scientific">viral metagenome</name>
    <dbReference type="NCBI Taxonomy" id="1070528"/>
    <lineage>
        <taxon>unclassified sequences</taxon>
        <taxon>metagenomes</taxon>
        <taxon>organismal metagenomes</taxon>
    </lineage>
</organism>
<protein>
    <submittedName>
        <fullName evidence="1">Uncharacterized protein</fullName>
    </submittedName>
</protein>